<gene>
    <name evidence="1" type="ORF">EDC44_10929</name>
</gene>
<dbReference type="Proteomes" id="UP000295763">
    <property type="component" value="Unassembled WGS sequence"/>
</dbReference>
<reference evidence="1 2" key="1">
    <citation type="submission" date="2019-03" db="EMBL/GenBank/DDBJ databases">
        <title>Genomic Encyclopedia of Type Strains, Phase IV (KMG-IV): sequencing the most valuable type-strain genomes for metagenomic binning, comparative biology and taxonomic classification.</title>
        <authorList>
            <person name="Goeker M."/>
        </authorList>
    </citation>
    <scope>NUCLEOTIDE SEQUENCE [LARGE SCALE GENOMIC DNA]</scope>
    <source>
        <strain evidence="1 2">DSM 28404</strain>
    </source>
</reference>
<accession>A0A4R2SXV8</accession>
<evidence type="ECO:0000313" key="1">
    <source>
        <dbReference type="EMBL" id="TCP95337.1"/>
    </source>
</evidence>
<name>A0A4R2SXV8_9PAST</name>
<sequence>MKQNSIKEPIKFQVFISMVNLKERKVNKIDLGIFRDRETAREAATDYINNLSKGDWQFHSFKFVQREMNKKMFDIFNKEQEKKGLPKLKNRNIPLEFETIIKGE</sequence>
<protein>
    <submittedName>
        <fullName evidence="1">Uncharacterized protein</fullName>
    </submittedName>
</protein>
<keyword evidence="2" id="KW-1185">Reference proteome</keyword>
<dbReference type="EMBL" id="SLYB01000009">
    <property type="protein sequence ID" value="TCP95337.1"/>
    <property type="molecule type" value="Genomic_DNA"/>
</dbReference>
<dbReference type="AlphaFoldDB" id="A0A4R2SXV8"/>
<dbReference type="RefSeq" id="WP_131976302.1">
    <property type="nucleotide sequence ID" value="NZ_SLYB01000009.1"/>
</dbReference>
<comment type="caution">
    <text evidence="1">The sequence shown here is derived from an EMBL/GenBank/DDBJ whole genome shotgun (WGS) entry which is preliminary data.</text>
</comment>
<proteinExistence type="predicted"/>
<evidence type="ECO:0000313" key="2">
    <source>
        <dbReference type="Proteomes" id="UP000295763"/>
    </source>
</evidence>
<organism evidence="1 2">
    <name type="scientific">Cricetibacter osteomyelitidis</name>
    <dbReference type="NCBI Taxonomy" id="1521931"/>
    <lineage>
        <taxon>Bacteria</taxon>
        <taxon>Pseudomonadati</taxon>
        <taxon>Pseudomonadota</taxon>
        <taxon>Gammaproteobacteria</taxon>
        <taxon>Pasteurellales</taxon>
        <taxon>Pasteurellaceae</taxon>
        <taxon>Cricetibacter</taxon>
    </lineage>
</organism>